<feature type="transmembrane region" description="Helical" evidence="4">
    <location>
        <begin position="42"/>
        <end position="65"/>
    </location>
</feature>
<dbReference type="PANTHER" id="PTHR44943">
    <property type="entry name" value="CELLULOSE SYNTHASE OPERON PROTEIN C"/>
    <property type="match status" value="1"/>
</dbReference>
<dbReference type="RefSeq" id="WP_407347498.1">
    <property type="nucleotide sequence ID" value="NZ_CP136864.1"/>
</dbReference>
<evidence type="ECO:0000313" key="5">
    <source>
        <dbReference type="EMBL" id="WOJ92840.1"/>
    </source>
</evidence>
<dbReference type="Proteomes" id="UP001626537">
    <property type="component" value="Chromosome"/>
</dbReference>
<dbReference type="InterPro" id="IPR011990">
    <property type="entry name" value="TPR-like_helical_dom_sf"/>
</dbReference>
<evidence type="ECO:0008006" key="7">
    <source>
        <dbReference type="Google" id="ProtNLM"/>
    </source>
</evidence>
<feature type="transmembrane region" description="Helical" evidence="4">
    <location>
        <begin position="12"/>
        <end position="30"/>
    </location>
</feature>
<dbReference type="InterPro" id="IPR051685">
    <property type="entry name" value="Ycf3/AcsC/BcsC/TPR_MFPF"/>
</dbReference>
<sequence>MSLFSELHRRNVVRVGIAYTVVAWLLLQVADVVMENIGAPDWVMQALLFLLLLGLLPALIFAWVFELTPEGIKRESQIADGVSVVHQTRRKLDTLIIVTLVVAVAYLFWEGRLREPSTDDPLASSSQSRGTAGGDEPLTGMEALRQQTEEAARAAERAQNGANDSADPDGKTSIAVLPFVNLSSDPEQEYFSDGISEELLNVLAQIPALRVAARTSSFQFKGDNRDIGEIAQLLKVGHVLEGSVRKAGTRLRITAQLIEAEGGFHLWSETYDRELEDVFAIQDDISKAIADALTAELALGDDASPGASKATANTAAYEAFLKGRALVNQRGNQAITAGVRELERAVRLDPNYAPARAQLAIGITLLAATSGTYGDLTLAEVNERAGEQIAAAEKLDDDFAELWAARAILARVNFDPRSYLKYSEQALAIRPNYADALNWRVNALNGLGLAEQAVQAREELLQIDPLSVIGRLNAVTFIAGGGESERALAIARSLMAQSPWASHVAQARVYRSQGLHDRQLEQLLLAYSLDARDLLVNFDISAVFSNAGIFDESVRIDREVRPWALLNAARYEEAEDALAQARAADPESLEIVTSLAESIYRQGRYREAVDLWRQALVQTNFGEAVYSNGNDGPTAQLVYSLQQLGEEEAAAAQLAVLEELQGSVGDSGFEGRLFYFGETIVAALKGDKAGALDALQQSDAMGLEFIDWLDEPILDVIRTEPAFEIASQNIAGRAADNREAVLALICQNNPVPDHWRPLEATCLNVGP</sequence>
<reference evidence="5 6" key="1">
    <citation type="submission" date="2023-10" db="EMBL/GenBank/DDBJ databases">
        <title>Two novel species belonging to the OM43/NOR5 clade.</title>
        <authorList>
            <person name="Park M."/>
        </authorList>
    </citation>
    <scope>NUCLEOTIDE SEQUENCE [LARGE SCALE GENOMIC DNA]</scope>
    <source>
        <strain evidence="5 6">IMCC43200</strain>
    </source>
</reference>
<dbReference type="SUPFAM" id="SSF48452">
    <property type="entry name" value="TPR-like"/>
    <property type="match status" value="1"/>
</dbReference>
<evidence type="ECO:0000256" key="1">
    <source>
        <dbReference type="ARBA" id="ARBA00022737"/>
    </source>
</evidence>
<dbReference type="Gene3D" id="3.40.50.10070">
    <property type="entry name" value="TolB, N-terminal domain"/>
    <property type="match status" value="1"/>
</dbReference>
<dbReference type="EMBL" id="CP136864">
    <property type="protein sequence ID" value="WOJ92840.1"/>
    <property type="molecule type" value="Genomic_DNA"/>
</dbReference>
<evidence type="ECO:0000256" key="3">
    <source>
        <dbReference type="SAM" id="MobiDB-lite"/>
    </source>
</evidence>
<dbReference type="Gene3D" id="1.25.40.10">
    <property type="entry name" value="Tetratricopeptide repeat domain"/>
    <property type="match status" value="2"/>
</dbReference>
<feature type="region of interest" description="Disordered" evidence="3">
    <location>
        <begin position="116"/>
        <end position="170"/>
    </location>
</feature>
<keyword evidence="2" id="KW-0802">TPR repeat</keyword>
<accession>A0ABZ0I118</accession>
<keyword evidence="1" id="KW-0677">Repeat</keyword>
<proteinExistence type="predicted"/>
<name>A0ABZ0I118_9GAMM</name>
<dbReference type="PANTHER" id="PTHR44943:SF8">
    <property type="entry name" value="TPR REPEAT-CONTAINING PROTEIN MJ0263"/>
    <property type="match status" value="1"/>
</dbReference>
<keyword evidence="4" id="KW-0472">Membrane</keyword>
<evidence type="ECO:0000313" key="6">
    <source>
        <dbReference type="Proteomes" id="UP001626537"/>
    </source>
</evidence>
<feature type="compositionally biased region" description="Basic and acidic residues" evidence="3">
    <location>
        <begin position="147"/>
        <end position="156"/>
    </location>
</feature>
<protein>
    <recommendedName>
        <fullName evidence="7">Tetratricopeptide repeat protein</fullName>
    </recommendedName>
</protein>
<gene>
    <name evidence="5" type="ORF">R0135_13745</name>
</gene>
<evidence type="ECO:0000256" key="4">
    <source>
        <dbReference type="SAM" id="Phobius"/>
    </source>
</evidence>
<keyword evidence="4" id="KW-0812">Transmembrane</keyword>
<evidence type="ECO:0000256" key="2">
    <source>
        <dbReference type="ARBA" id="ARBA00022803"/>
    </source>
</evidence>
<keyword evidence="6" id="KW-1185">Reference proteome</keyword>
<keyword evidence="4" id="KW-1133">Transmembrane helix</keyword>
<feature type="transmembrane region" description="Helical" evidence="4">
    <location>
        <begin position="92"/>
        <end position="109"/>
    </location>
</feature>
<organism evidence="5 6">
    <name type="scientific">Congregibacter variabilis</name>
    <dbReference type="NCBI Taxonomy" id="3081200"/>
    <lineage>
        <taxon>Bacteria</taxon>
        <taxon>Pseudomonadati</taxon>
        <taxon>Pseudomonadota</taxon>
        <taxon>Gammaproteobacteria</taxon>
        <taxon>Cellvibrionales</taxon>
        <taxon>Halieaceae</taxon>
        <taxon>Congregibacter</taxon>
    </lineage>
</organism>